<reference evidence="3" key="1">
    <citation type="submission" date="2022-07" db="EMBL/GenBank/DDBJ databases">
        <title>Genome Sequence of Leucocoprinus birnbaumii.</title>
        <authorList>
            <person name="Buettner E."/>
        </authorList>
    </citation>
    <scope>NUCLEOTIDE SEQUENCE</scope>
    <source>
        <strain evidence="3">VT141</strain>
    </source>
</reference>
<keyword evidence="1" id="KW-0732">Signal</keyword>
<evidence type="ECO:0000256" key="1">
    <source>
        <dbReference type="SAM" id="SignalP"/>
    </source>
</evidence>
<accession>A0AAD5YR23</accession>
<dbReference type="Gene3D" id="3.40.1210.10">
    <property type="entry name" value="Survival protein SurE-like phosphatase/nucleotidase"/>
    <property type="match status" value="1"/>
</dbReference>
<dbReference type="Pfam" id="PF01975">
    <property type="entry name" value="SurE"/>
    <property type="match status" value="1"/>
</dbReference>
<dbReference type="Proteomes" id="UP001213000">
    <property type="component" value="Unassembled WGS sequence"/>
</dbReference>
<evidence type="ECO:0000313" key="4">
    <source>
        <dbReference type="Proteomes" id="UP001213000"/>
    </source>
</evidence>
<evidence type="ECO:0000313" key="3">
    <source>
        <dbReference type="EMBL" id="KAJ3559219.1"/>
    </source>
</evidence>
<name>A0AAD5YR23_9AGAR</name>
<proteinExistence type="predicted"/>
<dbReference type="InterPro" id="IPR036523">
    <property type="entry name" value="SurE-like_sf"/>
</dbReference>
<dbReference type="EMBL" id="JANIEX010001328">
    <property type="protein sequence ID" value="KAJ3559219.1"/>
    <property type="molecule type" value="Genomic_DNA"/>
</dbReference>
<dbReference type="InterPro" id="IPR002828">
    <property type="entry name" value="SurE-like_Pase/nucleotidase"/>
</dbReference>
<dbReference type="GO" id="GO:0016787">
    <property type="term" value="F:hydrolase activity"/>
    <property type="evidence" value="ECO:0007669"/>
    <property type="project" value="InterPro"/>
</dbReference>
<dbReference type="AlphaFoldDB" id="A0AAD5YR23"/>
<feature type="signal peptide" evidence="1">
    <location>
        <begin position="1"/>
        <end position="18"/>
    </location>
</feature>
<protein>
    <recommendedName>
        <fullName evidence="2">Survival protein SurE-like phosphatase/nucleotidase domain-containing protein</fullName>
    </recommendedName>
</protein>
<organism evidence="3 4">
    <name type="scientific">Leucocoprinus birnbaumii</name>
    <dbReference type="NCBI Taxonomy" id="56174"/>
    <lineage>
        <taxon>Eukaryota</taxon>
        <taxon>Fungi</taxon>
        <taxon>Dikarya</taxon>
        <taxon>Basidiomycota</taxon>
        <taxon>Agaricomycotina</taxon>
        <taxon>Agaricomycetes</taxon>
        <taxon>Agaricomycetidae</taxon>
        <taxon>Agaricales</taxon>
        <taxon>Agaricineae</taxon>
        <taxon>Agaricaceae</taxon>
        <taxon>Leucocoprinus</taxon>
    </lineage>
</organism>
<sequence length="108" mass="11274">MGLTTFFLLASFLIAASASPTYQPAHHGHSKKANILVTNDDGWAVAQIRSEFSALEAVGYNLVLSCPADNRSGTGNSTATPVPLAQPCEFDTCPTGSPATGFNASDRE</sequence>
<dbReference type="SUPFAM" id="SSF64167">
    <property type="entry name" value="SurE-like"/>
    <property type="match status" value="1"/>
</dbReference>
<gene>
    <name evidence="3" type="ORF">NP233_g11319</name>
</gene>
<keyword evidence="4" id="KW-1185">Reference proteome</keyword>
<evidence type="ECO:0000259" key="2">
    <source>
        <dbReference type="Pfam" id="PF01975"/>
    </source>
</evidence>
<comment type="caution">
    <text evidence="3">The sequence shown here is derived from an EMBL/GenBank/DDBJ whole genome shotgun (WGS) entry which is preliminary data.</text>
</comment>
<feature type="domain" description="Survival protein SurE-like phosphatase/nucleotidase" evidence="2">
    <location>
        <begin position="35"/>
        <end position="84"/>
    </location>
</feature>
<feature type="chain" id="PRO_5041932484" description="Survival protein SurE-like phosphatase/nucleotidase domain-containing protein" evidence="1">
    <location>
        <begin position="19"/>
        <end position="108"/>
    </location>
</feature>